<organism evidence="2 3">
    <name type="scientific">Olea europaea subsp. europaea</name>
    <dbReference type="NCBI Taxonomy" id="158383"/>
    <lineage>
        <taxon>Eukaryota</taxon>
        <taxon>Viridiplantae</taxon>
        <taxon>Streptophyta</taxon>
        <taxon>Embryophyta</taxon>
        <taxon>Tracheophyta</taxon>
        <taxon>Spermatophyta</taxon>
        <taxon>Magnoliopsida</taxon>
        <taxon>eudicotyledons</taxon>
        <taxon>Gunneridae</taxon>
        <taxon>Pentapetalae</taxon>
        <taxon>asterids</taxon>
        <taxon>lamiids</taxon>
        <taxon>Lamiales</taxon>
        <taxon>Oleaceae</taxon>
        <taxon>Oleeae</taxon>
        <taxon>Olea</taxon>
    </lineage>
</organism>
<reference evidence="2 3" key="1">
    <citation type="submission" date="2019-12" db="EMBL/GenBank/DDBJ databases">
        <authorList>
            <person name="Alioto T."/>
            <person name="Alioto T."/>
            <person name="Gomez Garrido J."/>
        </authorList>
    </citation>
    <scope>NUCLEOTIDE SEQUENCE [LARGE SCALE GENOMIC DNA]</scope>
</reference>
<evidence type="ECO:0000313" key="3">
    <source>
        <dbReference type="Proteomes" id="UP000594638"/>
    </source>
</evidence>
<dbReference type="OrthoDB" id="911876at2759"/>
<dbReference type="Pfam" id="PF00069">
    <property type="entry name" value="Pkinase"/>
    <property type="match status" value="1"/>
</dbReference>
<keyword evidence="2" id="KW-0808">Transferase</keyword>
<keyword evidence="3" id="KW-1185">Reference proteome</keyword>
<protein>
    <submittedName>
        <fullName evidence="2">Kinase 2B, chloroplastic-like</fullName>
    </submittedName>
</protein>
<dbReference type="Gene3D" id="1.10.510.10">
    <property type="entry name" value="Transferase(Phosphotransferase) domain 1"/>
    <property type="match status" value="1"/>
</dbReference>
<dbReference type="Gramene" id="OE9A117730T1">
    <property type="protein sequence ID" value="OE9A117730C1"/>
    <property type="gene ID" value="OE9A117730"/>
</dbReference>
<proteinExistence type="predicted"/>
<sequence>MIDYNFEFNFKLGGFGLARDGPPDDRTHVTTRVVGTQGYSAPEYIATGHLTEKCDVYAFGVVMLELLSGRRALDTSSDKHRNLVYWARPYLSKKENVYRVVDKKLDGQHLQEGAVIFSNLALQCVSHNPKSRPSMAEVLATLERL</sequence>
<name>A0A8S0SSF9_OLEEU</name>
<accession>A0A8S0SSF9</accession>
<dbReference type="Proteomes" id="UP000594638">
    <property type="component" value="Unassembled WGS sequence"/>
</dbReference>
<dbReference type="InterPro" id="IPR011009">
    <property type="entry name" value="Kinase-like_dom_sf"/>
</dbReference>
<comment type="caution">
    <text evidence="2">The sequence shown here is derived from an EMBL/GenBank/DDBJ whole genome shotgun (WGS) entry which is preliminary data.</text>
</comment>
<dbReference type="GO" id="GO:0004672">
    <property type="term" value="F:protein kinase activity"/>
    <property type="evidence" value="ECO:0007669"/>
    <property type="project" value="InterPro"/>
</dbReference>
<feature type="domain" description="Protein kinase" evidence="1">
    <location>
        <begin position="1"/>
        <end position="145"/>
    </location>
</feature>
<dbReference type="PANTHER" id="PTHR45621">
    <property type="entry name" value="OS01G0588500 PROTEIN-RELATED"/>
    <property type="match status" value="1"/>
</dbReference>
<dbReference type="GO" id="GO:0005524">
    <property type="term" value="F:ATP binding"/>
    <property type="evidence" value="ECO:0007669"/>
    <property type="project" value="InterPro"/>
</dbReference>
<dbReference type="AlphaFoldDB" id="A0A8S0SSF9"/>
<dbReference type="InterPro" id="IPR050823">
    <property type="entry name" value="Plant_Ser_Thr_Prot_Kinase"/>
</dbReference>
<dbReference type="PROSITE" id="PS50011">
    <property type="entry name" value="PROTEIN_KINASE_DOM"/>
    <property type="match status" value="1"/>
</dbReference>
<dbReference type="SUPFAM" id="SSF56112">
    <property type="entry name" value="Protein kinase-like (PK-like)"/>
    <property type="match status" value="1"/>
</dbReference>
<keyword evidence="2" id="KW-0418">Kinase</keyword>
<dbReference type="EMBL" id="CACTIH010005469">
    <property type="protein sequence ID" value="CAA2994225.1"/>
    <property type="molecule type" value="Genomic_DNA"/>
</dbReference>
<evidence type="ECO:0000313" key="2">
    <source>
        <dbReference type="EMBL" id="CAA2994225.1"/>
    </source>
</evidence>
<evidence type="ECO:0000259" key="1">
    <source>
        <dbReference type="PROSITE" id="PS50011"/>
    </source>
</evidence>
<gene>
    <name evidence="2" type="ORF">OLEA9_A117730</name>
</gene>
<dbReference type="InterPro" id="IPR000719">
    <property type="entry name" value="Prot_kinase_dom"/>
</dbReference>